<name>A0ABU7C4F6_9TELE</name>
<dbReference type="Proteomes" id="UP001345963">
    <property type="component" value="Unassembled WGS sequence"/>
</dbReference>
<feature type="chain" id="PRO_5046866673" description="Secreted protein" evidence="2">
    <location>
        <begin position="25"/>
        <end position="97"/>
    </location>
</feature>
<dbReference type="EMBL" id="JAHUTI010077575">
    <property type="protein sequence ID" value="MED6256630.1"/>
    <property type="molecule type" value="Genomic_DNA"/>
</dbReference>
<comment type="caution">
    <text evidence="3">The sequence shown here is derived from an EMBL/GenBank/DDBJ whole genome shotgun (WGS) entry which is preliminary data.</text>
</comment>
<sequence>MTGVSFSLSNPCIWLSAFVRAVLAHGETWGNTSPQPSHTTISRHTGQAQDPAPLVTQGPHQPGRTPPYSQTCWESTSPPQQLELERTKVGRINYYPN</sequence>
<evidence type="ECO:0008006" key="5">
    <source>
        <dbReference type="Google" id="ProtNLM"/>
    </source>
</evidence>
<evidence type="ECO:0000256" key="1">
    <source>
        <dbReference type="SAM" id="MobiDB-lite"/>
    </source>
</evidence>
<accession>A0ABU7C4F6</accession>
<feature type="signal peptide" evidence="2">
    <location>
        <begin position="1"/>
        <end position="24"/>
    </location>
</feature>
<evidence type="ECO:0000313" key="3">
    <source>
        <dbReference type="EMBL" id="MED6256630.1"/>
    </source>
</evidence>
<organism evidence="3 4">
    <name type="scientific">Ataeniobius toweri</name>
    <dbReference type="NCBI Taxonomy" id="208326"/>
    <lineage>
        <taxon>Eukaryota</taxon>
        <taxon>Metazoa</taxon>
        <taxon>Chordata</taxon>
        <taxon>Craniata</taxon>
        <taxon>Vertebrata</taxon>
        <taxon>Euteleostomi</taxon>
        <taxon>Actinopterygii</taxon>
        <taxon>Neopterygii</taxon>
        <taxon>Teleostei</taxon>
        <taxon>Neoteleostei</taxon>
        <taxon>Acanthomorphata</taxon>
        <taxon>Ovalentaria</taxon>
        <taxon>Atherinomorphae</taxon>
        <taxon>Cyprinodontiformes</taxon>
        <taxon>Goodeidae</taxon>
        <taxon>Ataeniobius</taxon>
    </lineage>
</organism>
<proteinExistence type="predicted"/>
<feature type="region of interest" description="Disordered" evidence="1">
    <location>
        <begin position="28"/>
        <end position="89"/>
    </location>
</feature>
<keyword evidence="2" id="KW-0732">Signal</keyword>
<gene>
    <name evidence="3" type="ORF">ATANTOWER_031302</name>
</gene>
<keyword evidence="4" id="KW-1185">Reference proteome</keyword>
<feature type="compositionally biased region" description="Polar residues" evidence="1">
    <location>
        <begin position="67"/>
        <end position="80"/>
    </location>
</feature>
<evidence type="ECO:0000313" key="4">
    <source>
        <dbReference type="Proteomes" id="UP001345963"/>
    </source>
</evidence>
<feature type="compositionally biased region" description="Polar residues" evidence="1">
    <location>
        <begin position="29"/>
        <end position="48"/>
    </location>
</feature>
<reference evidence="3 4" key="1">
    <citation type="submission" date="2021-07" db="EMBL/GenBank/DDBJ databases">
        <authorList>
            <person name="Palmer J.M."/>
        </authorList>
    </citation>
    <scope>NUCLEOTIDE SEQUENCE [LARGE SCALE GENOMIC DNA]</scope>
    <source>
        <strain evidence="3 4">AT_MEX2019</strain>
        <tissue evidence="3">Muscle</tissue>
    </source>
</reference>
<protein>
    <recommendedName>
        <fullName evidence="5">Secreted protein</fullName>
    </recommendedName>
</protein>
<evidence type="ECO:0000256" key="2">
    <source>
        <dbReference type="SAM" id="SignalP"/>
    </source>
</evidence>